<name>A0ABZ0YE67_9GAMM</name>
<evidence type="ECO:0000259" key="2">
    <source>
        <dbReference type="Pfam" id="PF09361"/>
    </source>
</evidence>
<feature type="region of interest" description="Disordered" evidence="1">
    <location>
        <begin position="104"/>
        <end position="151"/>
    </location>
</feature>
<evidence type="ECO:0000256" key="1">
    <source>
        <dbReference type="SAM" id="MobiDB-lite"/>
    </source>
</evidence>
<sequence length="151" mass="16817">MQDKMFSAFSEQTRGFFEPMRKFNGLMLDNMERMTEYQLDAMKRYSQLGVERMRAASEVKDAEDARDFTTQQADMLNALSKQMLEDARAMADISLKFKSELEEMMSEAGQNAADQASENMKSASESAKASEPAKASSGGNQSSSSRSSSKQ</sequence>
<accession>A0ABZ0YE67</accession>
<organism evidence="3 4">
    <name type="scientific">Chromohalobacter canadensis</name>
    <dbReference type="NCBI Taxonomy" id="141389"/>
    <lineage>
        <taxon>Bacteria</taxon>
        <taxon>Pseudomonadati</taxon>
        <taxon>Pseudomonadota</taxon>
        <taxon>Gammaproteobacteria</taxon>
        <taxon>Oceanospirillales</taxon>
        <taxon>Halomonadaceae</taxon>
        <taxon>Chromohalobacter</taxon>
    </lineage>
</organism>
<gene>
    <name evidence="3" type="ORF">SR908_03075</name>
</gene>
<dbReference type="EMBL" id="CP140151">
    <property type="protein sequence ID" value="WQH09656.1"/>
    <property type="molecule type" value="Genomic_DNA"/>
</dbReference>
<dbReference type="Proteomes" id="UP001321908">
    <property type="component" value="Chromosome"/>
</dbReference>
<dbReference type="InterPro" id="IPR018968">
    <property type="entry name" value="Phasin"/>
</dbReference>
<evidence type="ECO:0000313" key="4">
    <source>
        <dbReference type="Proteomes" id="UP001321908"/>
    </source>
</evidence>
<feature type="compositionally biased region" description="Low complexity" evidence="1">
    <location>
        <begin position="116"/>
        <end position="151"/>
    </location>
</feature>
<reference evidence="3 4" key="1">
    <citation type="submission" date="2023-11" db="EMBL/GenBank/DDBJ databases">
        <title>MicrobeMod: A computational toolkit for identifying prokaryotic methylation and restriction-modification with nanopore sequencing.</title>
        <authorList>
            <person name="Crits-Christoph A."/>
            <person name="Kang S.C."/>
            <person name="Lee H."/>
            <person name="Ostrov N."/>
        </authorList>
    </citation>
    <scope>NUCLEOTIDE SEQUENCE [LARGE SCALE GENOMIC DNA]</scope>
    <source>
        <strain evidence="3 4">ATCC 43984</strain>
    </source>
</reference>
<dbReference type="Pfam" id="PF09361">
    <property type="entry name" value="Phasin_2"/>
    <property type="match status" value="1"/>
</dbReference>
<dbReference type="InterPro" id="IPR014176">
    <property type="entry name" value="Phasin_subfam-3"/>
</dbReference>
<dbReference type="RefSeq" id="WP_246920443.1">
    <property type="nucleotide sequence ID" value="NZ_CP140151.1"/>
</dbReference>
<feature type="domain" description="Phasin" evidence="2">
    <location>
        <begin position="8"/>
        <end position="107"/>
    </location>
</feature>
<proteinExistence type="predicted"/>
<protein>
    <submittedName>
        <fullName evidence="3">Phasin family protein</fullName>
    </submittedName>
</protein>
<evidence type="ECO:0000313" key="3">
    <source>
        <dbReference type="EMBL" id="WQH09656.1"/>
    </source>
</evidence>
<dbReference type="NCBIfam" id="TIGR02809">
    <property type="entry name" value="phasin_3"/>
    <property type="match status" value="1"/>
</dbReference>
<keyword evidence="4" id="KW-1185">Reference proteome</keyword>